<keyword evidence="6" id="KW-1185">Reference proteome</keyword>
<evidence type="ECO:0000256" key="4">
    <source>
        <dbReference type="SAM" id="SignalP"/>
    </source>
</evidence>
<keyword evidence="4" id="KW-0732">Signal</keyword>
<dbReference type="AlphaFoldDB" id="A0A915E9S2"/>
<dbReference type="WBParaSite" id="jg4373">
    <property type="protein sequence ID" value="jg4373"/>
    <property type="gene ID" value="jg4373"/>
</dbReference>
<dbReference type="FunFam" id="4.10.80.40:FF:000004">
    <property type="entry name" value="Succinate dehydrogenase [ubiquinone] flavoprotein subunit, mitochondrial"/>
    <property type="match status" value="1"/>
</dbReference>
<dbReference type="InterPro" id="IPR015939">
    <property type="entry name" value="Fum_Rdtase/Succ_DH_flav-like_C"/>
</dbReference>
<dbReference type="PANTHER" id="PTHR11632:SF51">
    <property type="entry name" value="SUCCINATE DEHYDROGENASE [UBIQUINONE] FLAVOPROTEIN SUBUNIT, MITOCHONDRIAL"/>
    <property type="match status" value="1"/>
</dbReference>
<evidence type="ECO:0000256" key="2">
    <source>
        <dbReference type="ARBA" id="ARBA00022792"/>
    </source>
</evidence>
<dbReference type="GO" id="GO:0009055">
    <property type="term" value="F:electron transfer activity"/>
    <property type="evidence" value="ECO:0007669"/>
    <property type="project" value="TreeGrafter"/>
</dbReference>
<dbReference type="Gene3D" id="1.20.58.100">
    <property type="entry name" value="Fumarate reductase/succinate dehydrogenase flavoprotein-like, C-terminal domain"/>
    <property type="match status" value="1"/>
</dbReference>
<feature type="signal peptide" evidence="4">
    <location>
        <begin position="1"/>
        <end position="15"/>
    </location>
</feature>
<organism evidence="6 7">
    <name type="scientific">Ditylenchus dipsaci</name>
    <dbReference type="NCBI Taxonomy" id="166011"/>
    <lineage>
        <taxon>Eukaryota</taxon>
        <taxon>Metazoa</taxon>
        <taxon>Ecdysozoa</taxon>
        <taxon>Nematoda</taxon>
        <taxon>Chromadorea</taxon>
        <taxon>Rhabditida</taxon>
        <taxon>Tylenchina</taxon>
        <taxon>Tylenchomorpha</taxon>
        <taxon>Sphaerularioidea</taxon>
        <taxon>Anguinidae</taxon>
        <taxon>Anguininae</taxon>
        <taxon>Ditylenchus</taxon>
    </lineage>
</organism>
<protein>
    <submittedName>
        <fullName evidence="7">Fumarate reductase/succinate dehydrogenase flavoprotein-like C-terminal domain-containing protein</fullName>
    </submittedName>
</protein>
<evidence type="ECO:0000256" key="3">
    <source>
        <dbReference type="ARBA" id="ARBA00023128"/>
    </source>
</evidence>
<accession>A0A915E9S2</accession>
<dbReference type="InterPro" id="IPR037099">
    <property type="entry name" value="Fum_R/Succ_DH_flav-like_C_sf"/>
</dbReference>
<reference evidence="7" key="1">
    <citation type="submission" date="2022-11" db="UniProtKB">
        <authorList>
            <consortium name="WormBaseParasite"/>
        </authorList>
    </citation>
    <scope>IDENTIFICATION</scope>
</reference>
<keyword evidence="3" id="KW-0496">Mitochondrion</keyword>
<dbReference type="GO" id="GO:0005743">
    <property type="term" value="C:mitochondrial inner membrane"/>
    <property type="evidence" value="ECO:0007669"/>
    <property type="project" value="UniProtKB-SubCell"/>
</dbReference>
<feature type="domain" description="Fumarate reductase/succinate dehydrogenase flavoprotein-like C-terminal" evidence="5">
    <location>
        <begin position="125"/>
        <end position="169"/>
    </location>
</feature>
<evidence type="ECO:0000313" key="7">
    <source>
        <dbReference type="WBParaSite" id="jg4373"/>
    </source>
</evidence>
<dbReference type="SUPFAM" id="SSF46977">
    <property type="entry name" value="Succinate dehydrogenase/fumarate reductase flavoprotein C-terminal domain"/>
    <property type="match status" value="1"/>
</dbReference>
<keyword evidence="2" id="KW-0999">Mitochondrion inner membrane</keyword>
<proteinExistence type="predicted"/>
<comment type="subcellular location">
    <subcellularLocation>
        <location evidence="1">Mitochondrion inner membrane</location>
        <topology evidence="1">Peripheral membrane protein</topology>
        <orientation evidence="1">Matrix side</orientation>
    </subcellularLocation>
</comment>
<evidence type="ECO:0000313" key="6">
    <source>
        <dbReference type="Proteomes" id="UP000887574"/>
    </source>
</evidence>
<sequence length="248" mass="28969">MVGLLVNLLVMAKEASDQLCRDESSTSMIIPVYCKLKAFMNSTDQLNFRTLKTKFMKLLEDKFYLENSRIHVLATFLDPRFKDYYSANTLQFNQKTSKWLLEEVGEQEGNSMLNKISHISTAELRLEMQKVMQRHAAVFRRGDVLLEGVNKMKDLYGQQKHLKISDKGLEGVSGAHARDDFPTRIDEYDYSQPLEGQTKKPYEEHWRKHSITWQDTETGQVRLDYRPVIDHTLDKAETDWVPPKIRSY</sequence>
<keyword evidence="2" id="KW-0472">Membrane</keyword>
<evidence type="ECO:0000259" key="5">
    <source>
        <dbReference type="Pfam" id="PF02910"/>
    </source>
</evidence>
<dbReference type="PANTHER" id="PTHR11632">
    <property type="entry name" value="SUCCINATE DEHYDROGENASE 2 FLAVOPROTEIN SUBUNIT"/>
    <property type="match status" value="1"/>
</dbReference>
<dbReference type="Pfam" id="PF02910">
    <property type="entry name" value="Succ_DH_flav_C"/>
    <property type="match status" value="2"/>
</dbReference>
<name>A0A915E9S2_9BILA</name>
<dbReference type="GO" id="GO:0006121">
    <property type="term" value="P:mitochondrial electron transport, succinate to ubiquinone"/>
    <property type="evidence" value="ECO:0007669"/>
    <property type="project" value="TreeGrafter"/>
</dbReference>
<dbReference type="Gene3D" id="4.10.80.40">
    <property type="entry name" value="succinate dehydrogenase protein domain"/>
    <property type="match status" value="1"/>
</dbReference>
<dbReference type="GO" id="GO:0008177">
    <property type="term" value="F:succinate dehydrogenase (quinone) activity"/>
    <property type="evidence" value="ECO:0007669"/>
    <property type="project" value="TreeGrafter"/>
</dbReference>
<feature type="chain" id="PRO_5037504975" evidence="4">
    <location>
        <begin position="16"/>
        <end position="248"/>
    </location>
</feature>
<dbReference type="InterPro" id="IPR030664">
    <property type="entry name" value="SdhA/FrdA/AprA"/>
</dbReference>
<feature type="domain" description="Fumarate reductase/succinate dehydrogenase flavoprotein-like C-terminal" evidence="5">
    <location>
        <begin position="174"/>
        <end position="248"/>
    </location>
</feature>
<dbReference type="GO" id="GO:0050660">
    <property type="term" value="F:flavin adenine dinucleotide binding"/>
    <property type="evidence" value="ECO:0007669"/>
    <property type="project" value="TreeGrafter"/>
</dbReference>
<dbReference type="Proteomes" id="UP000887574">
    <property type="component" value="Unplaced"/>
</dbReference>
<evidence type="ECO:0000256" key="1">
    <source>
        <dbReference type="ARBA" id="ARBA00004443"/>
    </source>
</evidence>